<comment type="caution">
    <text evidence="1">The sequence shown here is derived from an EMBL/GenBank/DDBJ whole genome shotgun (WGS) entry which is preliminary data.</text>
</comment>
<evidence type="ECO:0008006" key="3">
    <source>
        <dbReference type="Google" id="ProtNLM"/>
    </source>
</evidence>
<dbReference type="RefSeq" id="WP_203704319.1">
    <property type="nucleotide sequence ID" value="NZ_BAAALU010000024.1"/>
</dbReference>
<dbReference type="Pfam" id="PF04672">
    <property type="entry name" value="Methyltransf_19"/>
    <property type="match status" value="1"/>
</dbReference>
<reference evidence="1 2" key="1">
    <citation type="submission" date="2021-01" db="EMBL/GenBank/DDBJ databases">
        <title>Whole genome shotgun sequence of Asanoa iriomotensis NBRC 100142.</title>
        <authorList>
            <person name="Komaki H."/>
            <person name="Tamura T."/>
        </authorList>
    </citation>
    <scope>NUCLEOTIDE SEQUENCE [LARGE SCALE GENOMIC DNA]</scope>
    <source>
        <strain evidence="1 2">NBRC 100142</strain>
    </source>
</reference>
<evidence type="ECO:0000313" key="2">
    <source>
        <dbReference type="Proteomes" id="UP000624325"/>
    </source>
</evidence>
<proteinExistence type="predicted"/>
<dbReference type="Proteomes" id="UP000624325">
    <property type="component" value="Unassembled WGS sequence"/>
</dbReference>
<sequence length="152" mass="16427">MLAHARALLTSTPEGATQYVDASLNDADTIVREAAKTLDFERPVALMLLGIMGHVEKHDEARAIVAALVDRLPSGSYLAMSDGTSTSAAVVESHRQYNESGAVPYHLRSPGEIEEFFNGLDLVEPGVVPFTQWRPEEAPAYVDGYCGVGRKP</sequence>
<keyword evidence="2" id="KW-1185">Reference proteome</keyword>
<organism evidence="1 2">
    <name type="scientific">Asanoa iriomotensis</name>
    <dbReference type="NCBI Taxonomy" id="234613"/>
    <lineage>
        <taxon>Bacteria</taxon>
        <taxon>Bacillati</taxon>
        <taxon>Actinomycetota</taxon>
        <taxon>Actinomycetes</taxon>
        <taxon>Micromonosporales</taxon>
        <taxon>Micromonosporaceae</taxon>
        <taxon>Asanoa</taxon>
    </lineage>
</organism>
<dbReference type="SUPFAM" id="SSF53335">
    <property type="entry name" value="S-adenosyl-L-methionine-dependent methyltransferases"/>
    <property type="match status" value="1"/>
</dbReference>
<name>A0ABQ4C5C5_9ACTN</name>
<accession>A0ABQ4C5C5</accession>
<dbReference type="InterPro" id="IPR029063">
    <property type="entry name" value="SAM-dependent_MTases_sf"/>
</dbReference>
<evidence type="ECO:0000313" key="1">
    <source>
        <dbReference type="EMBL" id="GIF57987.1"/>
    </source>
</evidence>
<dbReference type="Gene3D" id="3.40.50.150">
    <property type="entry name" value="Vaccinia Virus protein VP39"/>
    <property type="match status" value="1"/>
</dbReference>
<dbReference type="InterPro" id="IPR006764">
    <property type="entry name" value="SAM_dep_MeTrfase_SAV2177_type"/>
</dbReference>
<dbReference type="EMBL" id="BONC01000028">
    <property type="protein sequence ID" value="GIF57987.1"/>
    <property type="molecule type" value="Genomic_DNA"/>
</dbReference>
<protein>
    <recommendedName>
        <fullName evidence="3">S-adenosyl methyltransferase</fullName>
    </recommendedName>
</protein>
<gene>
    <name evidence="1" type="ORF">Air01nite_40820</name>
</gene>